<dbReference type="OrthoDB" id="3229at2157"/>
<evidence type="ECO:0000313" key="1">
    <source>
        <dbReference type="EMBL" id="GBH34014.1"/>
    </source>
</evidence>
<dbReference type="Proteomes" id="UP000245829">
    <property type="component" value="Unassembled WGS sequence"/>
</dbReference>
<comment type="caution">
    <text evidence="1">The sequence shown here is derived from an EMBL/GenBank/DDBJ whole genome shotgun (WGS) entry which is preliminary data.</text>
</comment>
<dbReference type="AlphaFoldDB" id="A0A2S2KQX1"/>
<reference evidence="1 2" key="1">
    <citation type="submission" date="2018-05" db="EMBL/GenBank/DDBJ databases">
        <title>genome sequencing of Nitrosopumilus sp. NM25.</title>
        <authorList>
            <person name="Mori K."/>
            <person name="Nakagawa T."/>
        </authorList>
    </citation>
    <scope>NUCLEOTIDE SEQUENCE [LARGE SCALE GENOMIC DNA]</scope>
    <source>
        <strain evidence="1 2">NM25</strain>
    </source>
</reference>
<proteinExistence type="predicted"/>
<dbReference type="GeneID" id="76208869"/>
<keyword evidence="2" id="KW-1185">Reference proteome</keyword>
<sequence>MKPVKKFPKGRFSSSLWNHIEQIQKSDGIDTHYENEIMLNDLDLFVNQKSRRGQQNRCGAAV</sequence>
<evidence type="ECO:0000313" key="2">
    <source>
        <dbReference type="Proteomes" id="UP000245829"/>
    </source>
</evidence>
<name>A0A2S2KQX1_9ARCH</name>
<protein>
    <submittedName>
        <fullName evidence="1">Uncharacterized protein</fullName>
    </submittedName>
</protein>
<dbReference type="RefSeq" id="WP_109876659.1">
    <property type="nucleotide sequence ID" value="NZ_AP026695.1"/>
</dbReference>
<dbReference type="EMBL" id="BGKI01000004">
    <property type="protein sequence ID" value="GBH34014.1"/>
    <property type="molecule type" value="Genomic_DNA"/>
</dbReference>
<gene>
    <name evidence="1" type="ORF">NZNM25_08050</name>
</gene>
<organism evidence="1 2">
    <name type="scientific">Nitrosopumilus zosterae</name>
    <dbReference type="NCBI Taxonomy" id="718286"/>
    <lineage>
        <taxon>Archaea</taxon>
        <taxon>Nitrososphaerota</taxon>
        <taxon>Nitrososphaeria</taxon>
        <taxon>Nitrosopumilales</taxon>
        <taxon>Nitrosopumilaceae</taxon>
        <taxon>Nitrosopumilus</taxon>
    </lineage>
</organism>
<accession>A0A2S2KQX1</accession>